<gene>
    <name evidence="3" type="ordered locus">GSU1863</name>
</gene>
<dbReference type="EnsemblBacteria" id="AAR35239">
    <property type="protein sequence ID" value="AAR35239"/>
    <property type="gene ID" value="GSU1863"/>
</dbReference>
<dbReference type="eggNOG" id="COG4957">
    <property type="taxonomic scope" value="Bacteria"/>
</dbReference>
<dbReference type="KEGG" id="gsu:GSU1863"/>
<dbReference type="AlphaFoldDB" id="Q74C13"/>
<dbReference type="GO" id="GO:0006355">
    <property type="term" value="P:regulation of DNA-templated transcription"/>
    <property type="evidence" value="ECO:0007669"/>
    <property type="project" value="InterPro"/>
</dbReference>
<proteinExistence type="inferred from homology"/>
<keyword evidence="4" id="KW-1185">Reference proteome</keyword>
<feature type="compositionally biased region" description="Basic and acidic residues" evidence="2">
    <location>
        <begin position="145"/>
        <end position="155"/>
    </location>
</feature>
<protein>
    <submittedName>
        <fullName evidence="3">Transcriptional regulator, Ros/MucR family</fullName>
    </submittedName>
</protein>
<dbReference type="Gene3D" id="1.10.10.1550">
    <property type="entry name" value="ROS/MUCR transcriptional regulator protein"/>
    <property type="match status" value="1"/>
</dbReference>
<feature type="compositionally biased region" description="Basic residues" evidence="2">
    <location>
        <begin position="156"/>
        <end position="167"/>
    </location>
</feature>
<reference evidence="3 4" key="1">
    <citation type="journal article" date="2003" name="Science">
        <title>Genome of Geobacter sulfurreducens: metal reduction in subsurface environments.</title>
        <authorList>
            <person name="Methe B.A."/>
            <person name="Nelson K.E."/>
            <person name="Eisen J.A."/>
            <person name="Paulsen I.T."/>
            <person name="Nelson W."/>
            <person name="Heidelberg J.F."/>
            <person name="Wu D."/>
            <person name="Wu M."/>
            <person name="Ward N."/>
            <person name="Beanan M.J."/>
            <person name="Dodson R.J."/>
            <person name="Madupu R."/>
            <person name="Brinkac L.M."/>
            <person name="Daugherty S.C."/>
            <person name="DeBoy R.T."/>
            <person name="Durkin A.S."/>
            <person name="Gwinn M."/>
            <person name="Kolonay J.F."/>
            <person name="Sullivan S.A."/>
            <person name="Haft D.H."/>
            <person name="Selengut J."/>
            <person name="Davidsen T.M."/>
            <person name="Zafar N."/>
            <person name="White O."/>
            <person name="Tran B."/>
            <person name="Romero C."/>
            <person name="Forberger H.A."/>
            <person name="Weidman J."/>
            <person name="Khouri H."/>
            <person name="Feldblyum T.V."/>
            <person name="Utterback T.R."/>
            <person name="Van Aken S.E."/>
            <person name="Lovley D.R."/>
            <person name="Fraser C.M."/>
        </authorList>
    </citation>
    <scope>NUCLEOTIDE SEQUENCE [LARGE SCALE GENOMIC DNA]</scope>
    <source>
        <strain evidence="4">ATCC 51573 / DSM 12127 / PCA</strain>
    </source>
</reference>
<dbReference type="GO" id="GO:0003677">
    <property type="term" value="F:DNA binding"/>
    <property type="evidence" value="ECO:0007669"/>
    <property type="project" value="InterPro"/>
</dbReference>
<dbReference type="PATRIC" id="fig|243231.5.peg.1901"/>
<dbReference type="HOGENOM" id="CLU_106247_3_0_7"/>
<dbReference type="SMR" id="Q74C13"/>
<dbReference type="RefSeq" id="WP_010942508.1">
    <property type="nucleotide sequence ID" value="NC_002939.5"/>
</dbReference>
<dbReference type="InterPro" id="IPR008807">
    <property type="entry name" value="ROS_MUCR"/>
</dbReference>
<dbReference type="GO" id="GO:0008270">
    <property type="term" value="F:zinc ion binding"/>
    <property type="evidence" value="ECO:0007669"/>
    <property type="project" value="InterPro"/>
</dbReference>
<organism evidence="3 4">
    <name type="scientific">Geobacter sulfurreducens (strain ATCC 51573 / DSM 12127 / PCA)</name>
    <dbReference type="NCBI Taxonomy" id="243231"/>
    <lineage>
        <taxon>Bacteria</taxon>
        <taxon>Pseudomonadati</taxon>
        <taxon>Thermodesulfobacteriota</taxon>
        <taxon>Desulfuromonadia</taxon>
        <taxon>Geobacterales</taxon>
        <taxon>Geobacteraceae</taxon>
        <taxon>Geobacter</taxon>
    </lineage>
</organism>
<dbReference type="EMBL" id="AE017180">
    <property type="protein sequence ID" value="AAR35239.1"/>
    <property type="molecule type" value="Genomic_DNA"/>
</dbReference>
<dbReference type="InterPro" id="IPR041920">
    <property type="entry name" value="ROS/MUCR_sf"/>
</dbReference>
<comment type="similarity">
    <text evidence="1">Belongs to the ros/MucR family.</text>
</comment>
<sequence length="167" mass="17920">MAPTLLELTASIVSSHAAVSELSTEELVQEIQKVHATLQQLEGGAAAPEVAAEEAKAPAMTLKKAFQADQVCCMICGKGGMKTLTRHLAQVHQMKPGEYRKQFNIPSSQPLTAKKFSEARKQMAKDRGLAENLAKARAVRAAKIQEKKAAAEKPAKTKATRAKKATA</sequence>
<name>Q74C13_GEOSL</name>
<accession>Q74C13</accession>
<dbReference type="OrthoDB" id="9809693at2"/>
<dbReference type="Proteomes" id="UP000000577">
    <property type="component" value="Chromosome"/>
</dbReference>
<evidence type="ECO:0000313" key="4">
    <source>
        <dbReference type="Proteomes" id="UP000000577"/>
    </source>
</evidence>
<dbReference type="STRING" id="243231.GSU1863"/>
<feature type="region of interest" description="Disordered" evidence="2">
    <location>
        <begin position="145"/>
        <end position="167"/>
    </location>
</feature>
<dbReference type="InParanoid" id="Q74C13"/>
<evidence type="ECO:0000313" key="3">
    <source>
        <dbReference type="EMBL" id="AAR35239.1"/>
    </source>
</evidence>
<dbReference type="Pfam" id="PF05443">
    <property type="entry name" value="ROS_MUCR"/>
    <property type="match status" value="1"/>
</dbReference>
<evidence type="ECO:0000256" key="1">
    <source>
        <dbReference type="ARBA" id="ARBA00007031"/>
    </source>
</evidence>
<evidence type="ECO:0000256" key="2">
    <source>
        <dbReference type="SAM" id="MobiDB-lite"/>
    </source>
</evidence>
<reference evidence="3 4" key="2">
    <citation type="journal article" date="2012" name="BMC Genomics">
        <title>Comparative genomic analysis of Geobacter sulfurreducens KN400, a strain with enhanced capacity for extracellular electron transfer and electricity production.</title>
        <authorList>
            <person name="Butler J.E."/>
            <person name="Young N.D."/>
            <person name="Aklujkar M."/>
            <person name="Lovley D.R."/>
        </authorList>
    </citation>
    <scope>NUCLEOTIDE SEQUENCE [LARGE SCALE GENOMIC DNA]</scope>
    <source>
        <strain evidence="4">ATCC 51573 / DSM 12127 / PCA</strain>
    </source>
</reference>